<feature type="domain" description="GtrA/DPMS transmembrane" evidence="7">
    <location>
        <begin position="11"/>
        <end position="127"/>
    </location>
</feature>
<comment type="subcellular location">
    <subcellularLocation>
        <location evidence="1">Membrane</location>
        <topology evidence="1">Multi-pass membrane protein</topology>
    </subcellularLocation>
</comment>
<comment type="caution">
    <text evidence="8">The sequence shown here is derived from an EMBL/GenBank/DDBJ whole genome shotgun (WGS) entry which is preliminary data.</text>
</comment>
<dbReference type="InterPro" id="IPR051401">
    <property type="entry name" value="GtrA_CellWall_Glycosyl"/>
</dbReference>
<evidence type="ECO:0000256" key="4">
    <source>
        <dbReference type="ARBA" id="ARBA00022989"/>
    </source>
</evidence>
<keyword evidence="5 6" id="KW-0472">Membrane</keyword>
<feature type="transmembrane region" description="Helical" evidence="6">
    <location>
        <begin position="75"/>
        <end position="96"/>
    </location>
</feature>
<feature type="transmembrane region" description="Helical" evidence="6">
    <location>
        <begin position="108"/>
        <end position="126"/>
    </location>
</feature>
<evidence type="ECO:0000256" key="2">
    <source>
        <dbReference type="ARBA" id="ARBA00009399"/>
    </source>
</evidence>
<feature type="transmembrane region" description="Helical" evidence="6">
    <location>
        <begin position="12"/>
        <end position="30"/>
    </location>
</feature>
<keyword evidence="3 6" id="KW-0812">Transmembrane</keyword>
<dbReference type="RefSeq" id="WP_343186008.1">
    <property type="nucleotide sequence ID" value="NZ_JBCITM010000008.1"/>
</dbReference>
<evidence type="ECO:0000256" key="5">
    <source>
        <dbReference type="ARBA" id="ARBA00023136"/>
    </source>
</evidence>
<dbReference type="PANTHER" id="PTHR38459">
    <property type="entry name" value="PROPHAGE BACTOPRENOL-LINKED GLUCOSE TRANSLOCASE HOMOLOG"/>
    <property type="match status" value="1"/>
</dbReference>
<keyword evidence="9" id="KW-1185">Reference proteome</keyword>
<proteinExistence type="inferred from homology"/>
<keyword evidence="4 6" id="KW-1133">Transmembrane helix</keyword>
<sequence length="132" mass="15208">MSPRIRHYTSYLIFGVVTTLVNLVIYKLLIDMGVHYALSTTIAFIVAVSVAFWTNRIWVFQSRSRGMKALFREMTSFFSVRILTYLVDVVGLVVLIELVHLDEFISKLLVNGLVIVLNYLLSRFVVFQTRAE</sequence>
<evidence type="ECO:0000313" key="9">
    <source>
        <dbReference type="Proteomes" id="UP001407405"/>
    </source>
</evidence>
<dbReference type="Pfam" id="PF04138">
    <property type="entry name" value="GtrA_DPMS_TM"/>
    <property type="match status" value="1"/>
</dbReference>
<accession>A0ABU9VUL1</accession>
<dbReference type="PANTHER" id="PTHR38459:SF5">
    <property type="entry name" value="CELL WALL TEICHOIC ACID GLYCOSYLATION PROTEIN GTCA"/>
    <property type="match status" value="1"/>
</dbReference>
<organism evidence="8 9">
    <name type="scientific">Anoxynatronum sibiricum</name>
    <dbReference type="NCBI Taxonomy" id="210623"/>
    <lineage>
        <taxon>Bacteria</taxon>
        <taxon>Bacillati</taxon>
        <taxon>Bacillota</taxon>
        <taxon>Clostridia</taxon>
        <taxon>Eubacteriales</taxon>
        <taxon>Clostridiaceae</taxon>
        <taxon>Anoxynatronum</taxon>
    </lineage>
</organism>
<dbReference type="Proteomes" id="UP001407405">
    <property type="component" value="Unassembled WGS sequence"/>
</dbReference>
<name>A0ABU9VUL1_9CLOT</name>
<dbReference type="InterPro" id="IPR007267">
    <property type="entry name" value="GtrA_DPMS_TM"/>
</dbReference>
<evidence type="ECO:0000259" key="7">
    <source>
        <dbReference type="Pfam" id="PF04138"/>
    </source>
</evidence>
<protein>
    <submittedName>
        <fullName evidence="8">GtrA family protein</fullName>
    </submittedName>
</protein>
<gene>
    <name evidence="8" type="ORF">AAIG11_09400</name>
</gene>
<evidence type="ECO:0000313" key="8">
    <source>
        <dbReference type="EMBL" id="MEN1760688.1"/>
    </source>
</evidence>
<evidence type="ECO:0000256" key="6">
    <source>
        <dbReference type="SAM" id="Phobius"/>
    </source>
</evidence>
<dbReference type="EMBL" id="JBCITM010000008">
    <property type="protein sequence ID" value="MEN1760688.1"/>
    <property type="molecule type" value="Genomic_DNA"/>
</dbReference>
<feature type="transmembrane region" description="Helical" evidence="6">
    <location>
        <begin position="36"/>
        <end position="54"/>
    </location>
</feature>
<reference evidence="8 9" key="1">
    <citation type="submission" date="2024-04" db="EMBL/GenBank/DDBJ databases">
        <title>Genome sequencing and metabolic network reconstruction of aminoacids and betaine degradation by Anoxynatronum sibiricum.</title>
        <authorList>
            <person name="Detkova E.N."/>
            <person name="Boltjanskaja Y.V."/>
            <person name="Mardanov A.V."/>
            <person name="Kevbrin V."/>
        </authorList>
    </citation>
    <scope>NUCLEOTIDE SEQUENCE [LARGE SCALE GENOMIC DNA]</scope>
    <source>
        <strain evidence="8 9">Z-7981</strain>
    </source>
</reference>
<evidence type="ECO:0000256" key="1">
    <source>
        <dbReference type="ARBA" id="ARBA00004141"/>
    </source>
</evidence>
<comment type="similarity">
    <text evidence="2">Belongs to the GtrA family.</text>
</comment>
<evidence type="ECO:0000256" key="3">
    <source>
        <dbReference type="ARBA" id="ARBA00022692"/>
    </source>
</evidence>